<sequence length="235" mass="26502">MTYAPENDGKKSFVLDSSSIITIADNCFIRVLRHLSEKEGIEFIIPASVYAESVTTPLAIKRFEFSAVRIRDAVEDGYIRVAGTTPALEGRINEIESHTRDLCSCSGRRIILLQRGEIETLALLKELGSDVLVIDERTTRMLLEEPSALGNFLRKRHRCDVKLDRDSLSYFRRGFGNIKVFRSVELISLAYEDGSFEKEVHKSRQALEAALYAAKFAGCSVSFEEIKKFVSRVRG</sequence>
<organism evidence="1 2">
    <name type="scientific">Candidatus Iainarchaeum sp</name>
    <dbReference type="NCBI Taxonomy" id="3101447"/>
    <lineage>
        <taxon>Archaea</taxon>
        <taxon>Candidatus Iainarchaeota</taxon>
        <taxon>Candidatus Iainarchaeia</taxon>
        <taxon>Candidatus Iainarchaeales</taxon>
        <taxon>Candidatus Iainarchaeaceae</taxon>
        <taxon>Candidatus Iainarchaeum</taxon>
    </lineage>
</organism>
<name>A0A7J4IZH3_9ARCH</name>
<accession>A0A7J4IZH3</accession>
<reference evidence="2" key="1">
    <citation type="journal article" date="2020" name="bioRxiv">
        <title>A rank-normalized archaeal taxonomy based on genome phylogeny resolves widespread incomplete and uneven classifications.</title>
        <authorList>
            <person name="Rinke C."/>
            <person name="Chuvochina M."/>
            <person name="Mussig A.J."/>
            <person name="Chaumeil P.-A."/>
            <person name="Waite D.W."/>
            <person name="Whitman W.B."/>
            <person name="Parks D.H."/>
            <person name="Hugenholtz P."/>
        </authorList>
    </citation>
    <scope>NUCLEOTIDE SEQUENCE [LARGE SCALE GENOMIC DNA]</scope>
</reference>
<comment type="caution">
    <text evidence="1">The sequence shown here is derived from an EMBL/GenBank/DDBJ whole genome shotgun (WGS) entry which is preliminary data.</text>
</comment>
<dbReference type="AlphaFoldDB" id="A0A7J4IZH3"/>
<protein>
    <submittedName>
        <fullName evidence="1">Uncharacterized protein</fullName>
    </submittedName>
</protein>
<gene>
    <name evidence="1" type="ORF">HA254_00900</name>
</gene>
<proteinExistence type="predicted"/>
<dbReference type="EMBL" id="DUGC01000019">
    <property type="protein sequence ID" value="HIH09207.1"/>
    <property type="molecule type" value="Genomic_DNA"/>
</dbReference>
<evidence type="ECO:0000313" key="2">
    <source>
        <dbReference type="Proteomes" id="UP000565078"/>
    </source>
</evidence>
<evidence type="ECO:0000313" key="1">
    <source>
        <dbReference type="EMBL" id="HIH09207.1"/>
    </source>
</evidence>
<dbReference type="Proteomes" id="UP000565078">
    <property type="component" value="Unassembled WGS sequence"/>
</dbReference>